<evidence type="ECO:0000256" key="6">
    <source>
        <dbReference type="SAM" id="MobiDB-lite"/>
    </source>
</evidence>
<dbReference type="SMART" id="SM00184">
    <property type="entry name" value="RING"/>
    <property type="match status" value="1"/>
</dbReference>
<reference evidence="8 9" key="1">
    <citation type="submission" date="2022-09" db="EMBL/GenBank/DDBJ databases">
        <authorList>
            <person name="Palmer J.M."/>
        </authorList>
    </citation>
    <scope>NUCLEOTIDE SEQUENCE [LARGE SCALE GENOMIC DNA]</scope>
    <source>
        <strain evidence="8 9">DSM 7382</strain>
    </source>
</reference>
<keyword evidence="2 4" id="KW-0863">Zinc-finger</keyword>
<feature type="region of interest" description="Disordered" evidence="6">
    <location>
        <begin position="134"/>
        <end position="211"/>
    </location>
</feature>
<evidence type="ECO:0000313" key="9">
    <source>
        <dbReference type="Proteomes" id="UP001385951"/>
    </source>
</evidence>
<dbReference type="SUPFAM" id="SSF57850">
    <property type="entry name" value="RING/U-box"/>
    <property type="match status" value="1"/>
</dbReference>
<gene>
    <name evidence="8" type="ORF">QCA50_004172</name>
</gene>
<protein>
    <recommendedName>
        <fullName evidence="7">RING-type domain-containing protein</fullName>
    </recommendedName>
</protein>
<evidence type="ECO:0000256" key="2">
    <source>
        <dbReference type="ARBA" id="ARBA00022771"/>
    </source>
</evidence>
<evidence type="ECO:0000259" key="7">
    <source>
        <dbReference type="PROSITE" id="PS50089"/>
    </source>
</evidence>
<dbReference type="InterPro" id="IPR017907">
    <property type="entry name" value="Znf_RING_CS"/>
</dbReference>
<evidence type="ECO:0000256" key="3">
    <source>
        <dbReference type="ARBA" id="ARBA00022833"/>
    </source>
</evidence>
<feature type="coiled-coil region" evidence="5">
    <location>
        <begin position="59"/>
        <end position="128"/>
    </location>
</feature>
<evidence type="ECO:0000256" key="5">
    <source>
        <dbReference type="SAM" id="Coils"/>
    </source>
</evidence>
<proteinExistence type="predicted"/>
<dbReference type="AlphaFoldDB" id="A0AAW0GIQ2"/>
<evidence type="ECO:0000256" key="4">
    <source>
        <dbReference type="PROSITE-ProRule" id="PRU00175"/>
    </source>
</evidence>
<organism evidence="8 9">
    <name type="scientific">Cerrena zonata</name>
    <dbReference type="NCBI Taxonomy" id="2478898"/>
    <lineage>
        <taxon>Eukaryota</taxon>
        <taxon>Fungi</taxon>
        <taxon>Dikarya</taxon>
        <taxon>Basidiomycota</taxon>
        <taxon>Agaricomycotina</taxon>
        <taxon>Agaricomycetes</taxon>
        <taxon>Polyporales</taxon>
        <taxon>Cerrenaceae</taxon>
        <taxon>Cerrena</taxon>
    </lineage>
</organism>
<name>A0AAW0GIQ2_9APHY</name>
<feature type="compositionally biased region" description="Polar residues" evidence="6">
    <location>
        <begin position="195"/>
        <end position="211"/>
    </location>
</feature>
<evidence type="ECO:0000256" key="1">
    <source>
        <dbReference type="ARBA" id="ARBA00022723"/>
    </source>
</evidence>
<keyword evidence="3" id="KW-0862">Zinc</keyword>
<keyword evidence="9" id="KW-1185">Reference proteome</keyword>
<dbReference type="Pfam" id="PF13920">
    <property type="entry name" value="zf-C3HC4_3"/>
    <property type="match status" value="1"/>
</dbReference>
<comment type="caution">
    <text evidence="8">The sequence shown here is derived from an EMBL/GenBank/DDBJ whole genome shotgun (WGS) entry which is preliminary data.</text>
</comment>
<sequence length="316" mass="34384">MSCPVCLEDASSLQWVRLRCGHMYCNPCVMGLNVPTCPECRKPFDKRLVQKTFLPRCDHEGNTEELERLKRENIALKQSNQALLQARDALDAQAQRATEALTKEQTTAEQLRASLSALQSELDSLSSRLSRLASPGVASNTALFPTGPSALEDRGSSASFQQPQSVNQDTSVPTTPASTLRSSISRRPLADRITSRSSNSRASIRQSRPLSTMAATSMIPRPVPEDSIPSSGTTREALAQGQALLLHPVSVAKNPCPGAPVATVTSSGCVGGGAHGSWSYRGTNGHSRKYTCKRCGYLVDERKKYDKDGVQIWYRY</sequence>
<dbReference type="Proteomes" id="UP001385951">
    <property type="component" value="Unassembled WGS sequence"/>
</dbReference>
<dbReference type="PROSITE" id="PS50089">
    <property type="entry name" value="ZF_RING_2"/>
    <property type="match status" value="1"/>
</dbReference>
<dbReference type="GO" id="GO:0008270">
    <property type="term" value="F:zinc ion binding"/>
    <property type="evidence" value="ECO:0007669"/>
    <property type="project" value="UniProtKB-KW"/>
</dbReference>
<accession>A0AAW0GIQ2</accession>
<dbReference type="InterPro" id="IPR001841">
    <property type="entry name" value="Znf_RING"/>
</dbReference>
<dbReference type="Gene3D" id="3.30.40.10">
    <property type="entry name" value="Zinc/RING finger domain, C3HC4 (zinc finger)"/>
    <property type="match status" value="1"/>
</dbReference>
<dbReference type="InterPro" id="IPR013083">
    <property type="entry name" value="Znf_RING/FYVE/PHD"/>
</dbReference>
<feature type="compositionally biased region" description="Polar residues" evidence="6">
    <location>
        <begin position="156"/>
        <end position="185"/>
    </location>
</feature>
<keyword evidence="5" id="KW-0175">Coiled coil</keyword>
<feature type="domain" description="RING-type" evidence="7">
    <location>
        <begin position="3"/>
        <end position="41"/>
    </location>
</feature>
<keyword evidence="1" id="KW-0479">Metal-binding</keyword>
<dbReference type="EMBL" id="JASBNA010000004">
    <property type="protein sequence ID" value="KAK7692542.1"/>
    <property type="molecule type" value="Genomic_DNA"/>
</dbReference>
<evidence type="ECO:0000313" key="8">
    <source>
        <dbReference type="EMBL" id="KAK7692542.1"/>
    </source>
</evidence>
<dbReference type="PROSITE" id="PS00518">
    <property type="entry name" value="ZF_RING_1"/>
    <property type="match status" value="1"/>
</dbReference>